<evidence type="ECO:0000313" key="1">
    <source>
        <dbReference type="EMBL" id="MFB2620178.1"/>
    </source>
</evidence>
<proteinExistence type="predicted"/>
<comment type="caution">
    <text evidence="1">The sequence shown here is derived from an EMBL/GenBank/DDBJ whole genome shotgun (WGS) entry which is preliminary data.</text>
</comment>
<gene>
    <name evidence="1" type="ORF">ACE02W_10210</name>
</gene>
<dbReference type="EMBL" id="JBHFGU010000003">
    <property type="protein sequence ID" value="MFB2620178.1"/>
    <property type="molecule type" value="Genomic_DNA"/>
</dbReference>
<dbReference type="RefSeq" id="WP_342201576.1">
    <property type="nucleotide sequence ID" value="NZ_JBCATE010000003.1"/>
</dbReference>
<sequence length="299" mass="35266">MKFIYKYMSEVAAISFLKDPWIRVTPKAALNDPFECRPTQLTKERIVKKFKGQKSLSTQPNLIIHNFEGVMDYFGIVSLSKSFNDLLMWSHYADSHKGLMLEFDLDEIKKLTILYDDKIEDNVQYTHSRAFEGVGNSLNEIRRHYFLSKSPPWGYENEYRLVLPINLNMKVAFDQESKESLHDMKVLGFSAELSRNKSRFTEKYFLTHLNESDFDKLCDVWLNSSQSNTQFYQYIGYKALNRIYLGANSNIDLFKMLFDELSETPDPYRTFKSIITDEYNGIYHMKLDPDKYELIEQQL</sequence>
<dbReference type="InterPro" id="IPR021352">
    <property type="entry name" value="DUF2971"/>
</dbReference>
<dbReference type="Pfam" id="PF11185">
    <property type="entry name" value="DUF2971"/>
    <property type="match status" value="1"/>
</dbReference>
<name>A0ABV4VIX6_9GAMM</name>
<protein>
    <submittedName>
        <fullName evidence="1">DUF2971 domain-containing protein</fullName>
    </submittedName>
</protein>
<organism evidence="1 2">
    <name type="scientific">Shewanella mangrovisoli</name>
    <dbReference type="NCBI Taxonomy" id="2864211"/>
    <lineage>
        <taxon>Bacteria</taxon>
        <taxon>Pseudomonadati</taxon>
        <taxon>Pseudomonadota</taxon>
        <taxon>Gammaproteobacteria</taxon>
        <taxon>Alteromonadales</taxon>
        <taxon>Shewanellaceae</taxon>
        <taxon>Shewanella</taxon>
    </lineage>
</organism>
<reference evidence="1 2" key="1">
    <citation type="submission" date="2024-09" db="EMBL/GenBank/DDBJ databases">
        <authorList>
            <person name="Zhang Y."/>
        </authorList>
    </citation>
    <scope>NUCLEOTIDE SEQUENCE [LARGE SCALE GENOMIC DNA]</scope>
    <source>
        <strain evidence="1 2">ZJ318</strain>
    </source>
</reference>
<dbReference type="Proteomes" id="UP001576708">
    <property type="component" value="Unassembled WGS sequence"/>
</dbReference>
<evidence type="ECO:0000313" key="2">
    <source>
        <dbReference type="Proteomes" id="UP001576708"/>
    </source>
</evidence>
<accession>A0ABV4VIX6</accession>
<keyword evidence="2" id="KW-1185">Reference proteome</keyword>